<keyword evidence="3" id="KW-1185">Reference proteome</keyword>
<evidence type="ECO:0000256" key="1">
    <source>
        <dbReference type="SAM" id="MobiDB-lite"/>
    </source>
</evidence>
<protein>
    <submittedName>
        <fullName evidence="2">Uncharacterized protein</fullName>
    </submittedName>
</protein>
<evidence type="ECO:0000313" key="2">
    <source>
        <dbReference type="EMBL" id="MED6290087.1"/>
    </source>
</evidence>
<dbReference type="Proteomes" id="UP001352852">
    <property type="component" value="Unassembled WGS sequence"/>
</dbReference>
<proteinExistence type="predicted"/>
<name>A0ABU7ES96_9TELE</name>
<organism evidence="2 3">
    <name type="scientific">Characodon lateralis</name>
    <dbReference type="NCBI Taxonomy" id="208331"/>
    <lineage>
        <taxon>Eukaryota</taxon>
        <taxon>Metazoa</taxon>
        <taxon>Chordata</taxon>
        <taxon>Craniata</taxon>
        <taxon>Vertebrata</taxon>
        <taxon>Euteleostomi</taxon>
        <taxon>Actinopterygii</taxon>
        <taxon>Neopterygii</taxon>
        <taxon>Teleostei</taxon>
        <taxon>Neoteleostei</taxon>
        <taxon>Acanthomorphata</taxon>
        <taxon>Ovalentaria</taxon>
        <taxon>Atherinomorphae</taxon>
        <taxon>Cyprinodontiformes</taxon>
        <taxon>Goodeidae</taxon>
        <taxon>Characodon</taxon>
    </lineage>
</organism>
<feature type="region of interest" description="Disordered" evidence="1">
    <location>
        <begin position="1"/>
        <end position="23"/>
    </location>
</feature>
<accession>A0ABU7ES96</accession>
<evidence type="ECO:0000313" key="3">
    <source>
        <dbReference type="Proteomes" id="UP001352852"/>
    </source>
</evidence>
<comment type="caution">
    <text evidence="2">The sequence shown here is derived from an EMBL/GenBank/DDBJ whole genome shotgun (WGS) entry which is preliminary data.</text>
</comment>
<reference evidence="2 3" key="1">
    <citation type="submission" date="2021-06" db="EMBL/GenBank/DDBJ databases">
        <authorList>
            <person name="Palmer J.M."/>
        </authorList>
    </citation>
    <scope>NUCLEOTIDE SEQUENCE [LARGE SCALE GENOMIC DNA]</scope>
    <source>
        <strain evidence="2 3">CL_MEX2019</strain>
        <tissue evidence="2">Muscle</tissue>
    </source>
</reference>
<sequence length="309" mass="34316">MRTFGFFANRQNTPKEEELPSLSSVSSARTDSLKWRLLPITAPTARVVLSRDMPPMLPSHHRIMVNQHSKAMEHRIMDHTLNLLQLLLIAVTPRQPLQLQDILSSNNNMDRHMASSQQLVILLPSLLLMAIHSQPRVTELVVTIALLLLLLLQLPPSLTALSQGTLPNLPTLGMVNRLHLLRLRVLTPNRLVTTKALTPKRHLMDSNSLDIRVSRLAITSSRDTNSRHHSSNKPLLLTLHRVLVPMAKQQLINTTSKVDHPVITSLALTVTTDRMAKVEVLAIQALSLEGTLGVETTGARVGTALIEVE</sequence>
<dbReference type="EMBL" id="JAHUTJ010066157">
    <property type="protein sequence ID" value="MED6290087.1"/>
    <property type="molecule type" value="Genomic_DNA"/>
</dbReference>
<gene>
    <name evidence="2" type="ORF">CHARACLAT_009493</name>
</gene>